<dbReference type="InterPro" id="IPR005220">
    <property type="entry name" value="CarO-like"/>
</dbReference>
<dbReference type="RefSeq" id="WP_315727239.1">
    <property type="nucleotide sequence ID" value="NZ_JAVUPU010000007.1"/>
</dbReference>
<feature type="region of interest" description="Disordered" evidence="2">
    <location>
        <begin position="230"/>
        <end position="262"/>
    </location>
</feature>
<dbReference type="EMBL" id="JAVUPU010000007">
    <property type="protein sequence ID" value="MDT9600141.1"/>
    <property type="molecule type" value="Genomic_DNA"/>
</dbReference>
<evidence type="ECO:0000256" key="3">
    <source>
        <dbReference type="SAM" id="SignalP"/>
    </source>
</evidence>
<sequence length="262" mass="28050">MMVRIPSTSLALVAAPLMLVAACDDNDRNGEAVTGDELAVGTLDPETRLAAATDQSWINLNGTVVSTTTDSFVLDYGSDTVTVEMDDWDWYREGQALAPGDPVVVTGKVDSDLWRAKRIEASSVYAKNLNTYFYASGADEEDLLPSTVYVPPSPSSSDTTGYVTAVEGQEFTIGSGMTATRVDTSKITASKRPAVKVGDRVYVWGNLDLDPREKSEIMAEGIVILAKDKTKISDGASESENITAGADGDQDQERTNSTSTRL</sequence>
<dbReference type="InterPro" id="IPR043724">
    <property type="entry name" value="DUF5666"/>
</dbReference>
<reference evidence="5 6" key="1">
    <citation type="submission" date="2023-05" db="EMBL/GenBank/DDBJ databases">
        <authorList>
            <person name="Guo Y."/>
        </authorList>
    </citation>
    <scope>NUCLEOTIDE SEQUENCE [LARGE SCALE GENOMIC DNA]</scope>
    <source>
        <strain evidence="5 6">GR2756</strain>
    </source>
</reference>
<accession>A0ABU3Q9Q6</accession>
<dbReference type="PROSITE" id="PS51257">
    <property type="entry name" value="PROKAR_LIPOPROTEIN"/>
    <property type="match status" value="1"/>
</dbReference>
<dbReference type="Gene3D" id="2.40.50.200">
    <property type="entry name" value="Bacterial OB-fold"/>
    <property type="match status" value="1"/>
</dbReference>
<feature type="signal peptide" evidence="3">
    <location>
        <begin position="1"/>
        <end position="21"/>
    </location>
</feature>
<dbReference type="InterPro" id="IPR036700">
    <property type="entry name" value="BOBF_sf"/>
</dbReference>
<dbReference type="Pfam" id="PF04076">
    <property type="entry name" value="BOF"/>
    <property type="match status" value="1"/>
</dbReference>
<dbReference type="Proteomes" id="UP001259572">
    <property type="component" value="Unassembled WGS sequence"/>
</dbReference>
<dbReference type="NCBIfam" id="NF033674">
    <property type="entry name" value="stress_OB_fold"/>
    <property type="match status" value="1"/>
</dbReference>
<evidence type="ECO:0000313" key="5">
    <source>
        <dbReference type="EMBL" id="MDT9600141.1"/>
    </source>
</evidence>
<feature type="domain" description="DUF5666" evidence="4">
    <location>
        <begin position="160"/>
        <end position="208"/>
    </location>
</feature>
<evidence type="ECO:0000256" key="1">
    <source>
        <dbReference type="ARBA" id="ARBA00022729"/>
    </source>
</evidence>
<protein>
    <submittedName>
        <fullName evidence="5">NirD/YgiW/YdeI family stress tolerance protein</fullName>
    </submittedName>
</protein>
<name>A0ABU3Q9Q6_9SPHN</name>
<evidence type="ECO:0000256" key="2">
    <source>
        <dbReference type="SAM" id="MobiDB-lite"/>
    </source>
</evidence>
<feature type="chain" id="PRO_5047455126" evidence="3">
    <location>
        <begin position="22"/>
        <end position="262"/>
    </location>
</feature>
<dbReference type="Pfam" id="PF18914">
    <property type="entry name" value="DUF5666"/>
    <property type="match status" value="1"/>
</dbReference>
<evidence type="ECO:0000313" key="6">
    <source>
        <dbReference type="Proteomes" id="UP001259572"/>
    </source>
</evidence>
<organism evidence="5 6">
    <name type="scientific">Sphingosinicella rhizophila</name>
    <dbReference type="NCBI Taxonomy" id="3050082"/>
    <lineage>
        <taxon>Bacteria</taxon>
        <taxon>Pseudomonadati</taxon>
        <taxon>Pseudomonadota</taxon>
        <taxon>Alphaproteobacteria</taxon>
        <taxon>Sphingomonadales</taxon>
        <taxon>Sphingosinicellaceae</taxon>
        <taxon>Sphingosinicella</taxon>
    </lineage>
</organism>
<evidence type="ECO:0000259" key="4">
    <source>
        <dbReference type="Pfam" id="PF18914"/>
    </source>
</evidence>
<gene>
    <name evidence="5" type="ORF">RQX22_14365</name>
</gene>
<proteinExistence type="predicted"/>
<keyword evidence="6" id="KW-1185">Reference proteome</keyword>
<dbReference type="SUPFAM" id="SSF101756">
    <property type="entry name" value="Hypothetical protein YgiW"/>
    <property type="match status" value="1"/>
</dbReference>
<comment type="caution">
    <text evidence="5">The sequence shown here is derived from an EMBL/GenBank/DDBJ whole genome shotgun (WGS) entry which is preliminary data.</text>
</comment>
<keyword evidence="1 3" id="KW-0732">Signal</keyword>